<evidence type="ECO:0000313" key="9">
    <source>
        <dbReference type="Proteomes" id="UP000823883"/>
    </source>
</evidence>
<dbReference type="PANTHER" id="PTHR43549">
    <property type="entry name" value="MULTIDRUG RESISTANCE PROTEIN YPNP-RELATED"/>
    <property type="match status" value="1"/>
</dbReference>
<evidence type="ECO:0000313" key="8">
    <source>
        <dbReference type="EMBL" id="HJC47267.1"/>
    </source>
</evidence>
<feature type="transmembrane region" description="Helical" evidence="7">
    <location>
        <begin position="101"/>
        <end position="126"/>
    </location>
</feature>
<gene>
    <name evidence="8" type="ORF">IAA04_04375</name>
</gene>
<reference evidence="8" key="2">
    <citation type="submission" date="2021-04" db="EMBL/GenBank/DDBJ databases">
        <authorList>
            <person name="Gilroy R."/>
        </authorList>
    </citation>
    <scope>NUCLEOTIDE SEQUENCE</scope>
    <source>
        <strain evidence="8">CHK183-5548</strain>
    </source>
</reference>
<dbReference type="Proteomes" id="UP000823883">
    <property type="component" value="Unassembled WGS sequence"/>
</dbReference>
<feature type="transmembrane region" description="Helical" evidence="7">
    <location>
        <begin position="15"/>
        <end position="35"/>
    </location>
</feature>
<keyword evidence="5 7" id="KW-1133">Transmembrane helix</keyword>
<feature type="transmembrane region" description="Helical" evidence="7">
    <location>
        <begin position="171"/>
        <end position="191"/>
    </location>
</feature>
<dbReference type="PIRSF" id="PIRSF006603">
    <property type="entry name" value="DinF"/>
    <property type="match status" value="1"/>
</dbReference>
<accession>A0A9D2PAN5</accession>
<dbReference type="EMBL" id="DWWL01000026">
    <property type="protein sequence ID" value="HJC47267.1"/>
    <property type="molecule type" value="Genomic_DNA"/>
</dbReference>
<evidence type="ECO:0000256" key="6">
    <source>
        <dbReference type="ARBA" id="ARBA00023136"/>
    </source>
</evidence>
<dbReference type="AlphaFoldDB" id="A0A9D2PAN5"/>
<name>A0A9D2PAN5_9FIRM</name>
<dbReference type="InterPro" id="IPR048279">
    <property type="entry name" value="MdtK-like"/>
</dbReference>
<feature type="transmembrane region" description="Helical" evidence="7">
    <location>
        <begin position="138"/>
        <end position="159"/>
    </location>
</feature>
<keyword evidence="4 7" id="KW-0812">Transmembrane</keyword>
<comment type="subcellular location">
    <subcellularLocation>
        <location evidence="1">Cell membrane</location>
        <topology evidence="1">Multi-pass membrane protein</topology>
    </subcellularLocation>
</comment>
<dbReference type="CDD" id="cd13138">
    <property type="entry name" value="MATE_yoeA_like"/>
    <property type="match status" value="1"/>
</dbReference>
<dbReference type="GO" id="GO:0015297">
    <property type="term" value="F:antiporter activity"/>
    <property type="evidence" value="ECO:0007669"/>
    <property type="project" value="InterPro"/>
</dbReference>
<feature type="transmembrane region" description="Helical" evidence="7">
    <location>
        <begin position="390"/>
        <end position="414"/>
    </location>
</feature>
<dbReference type="Pfam" id="PF01554">
    <property type="entry name" value="MatE"/>
    <property type="match status" value="2"/>
</dbReference>
<protein>
    <submittedName>
        <fullName evidence="8">MATE family efflux transporter</fullName>
    </submittedName>
</protein>
<keyword evidence="6 7" id="KW-0472">Membrane</keyword>
<dbReference type="GO" id="GO:0005886">
    <property type="term" value="C:plasma membrane"/>
    <property type="evidence" value="ECO:0007669"/>
    <property type="project" value="UniProtKB-SubCell"/>
</dbReference>
<feature type="transmembrane region" description="Helical" evidence="7">
    <location>
        <begin position="420"/>
        <end position="441"/>
    </location>
</feature>
<keyword evidence="2" id="KW-0813">Transport</keyword>
<evidence type="ECO:0000256" key="2">
    <source>
        <dbReference type="ARBA" id="ARBA00022448"/>
    </source>
</evidence>
<evidence type="ECO:0000256" key="1">
    <source>
        <dbReference type="ARBA" id="ARBA00004651"/>
    </source>
</evidence>
<organism evidence="8 9">
    <name type="scientific">Candidatus Lachnoclostridium pullistercoris</name>
    <dbReference type="NCBI Taxonomy" id="2838632"/>
    <lineage>
        <taxon>Bacteria</taxon>
        <taxon>Bacillati</taxon>
        <taxon>Bacillota</taxon>
        <taxon>Clostridia</taxon>
        <taxon>Lachnospirales</taxon>
        <taxon>Lachnospiraceae</taxon>
    </lineage>
</organism>
<feature type="transmembrane region" description="Helical" evidence="7">
    <location>
        <begin position="358"/>
        <end position="378"/>
    </location>
</feature>
<evidence type="ECO:0000256" key="7">
    <source>
        <dbReference type="SAM" id="Phobius"/>
    </source>
</evidence>
<dbReference type="InterPro" id="IPR002528">
    <property type="entry name" value="MATE_fam"/>
</dbReference>
<evidence type="ECO:0000256" key="5">
    <source>
        <dbReference type="ARBA" id="ARBA00022989"/>
    </source>
</evidence>
<evidence type="ECO:0000256" key="4">
    <source>
        <dbReference type="ARBA" id="ARBA00022692"/>
    </source>
</evidence>
<dbReference type="NCBIfam" id="TIGR00797">
    <property type="entry name" value="matE"/>
    <property type="match status" value="1"/>
</dbReference>
<keyword evidence="3" id="KW-1003">Cell membrane</keyword>
<feature type="transmembrane region" description="Helical" evidence="7">
    <location>
        <begin position="197"/>
        <end position="216"/>
    </location>
</feature>
<comment type="caution">
    <text evidence="8">The sequence shown here is derived from an EMBL/GenBank/DDBJ whole genome shotgun (WGS) entry which is preliminary data.</text>
</comment>
<dbReference type="InterPro" id="IPR052031">
    <property type="entry name" value="Membrane_Transporter-Flippase"/>
</dbReference>
<feature type="transmembrane region" description="Helical" evidence="7">
    <location>
        <begin position="61"/>
        <end position="81"/>
    </location>
</feature>
<sequence length="452" mass="48873">MAKSDIRDMTSGSPFRLILGFAVPMLLGLLFQQFYSMVDTIIVGKYLGINALASVGSTSSINFMVIGFCTGVCSGFSIPVAQKFGAGDHHGLRCFVANAGWLSLIFSVVMTIVVCLLCMDILQWMNTPDDIIQGAYDYIFIIFAGIPVTYLYNILAGIIRSLGDSRTPVYFLLLSSVINIFLDLFTILVMGMGVEGAAYATVISQAISGVLCLLYMRSHFPILKMSKDETKINPGMIRILCGIGIPMGLQYSITAIGNVILQTAVNGLGSLYVAAVSAGSKITQFFCCPFDSLGATMATWAGQNVGAGKLDRVREGVKYASIIGCVYAVIAFLVLTFFGRYLALLFLDADEISTIGNVALFLFGNSMFYIPLVFVNVVRFAIQGMGFSKFAILAGVFEMCARTFAGMCLVPIFGYPAACFASPMAWIAADIFLIPAFRFCLRRCASAEHSHL</sequence>
<dbReference type="PANTHER" id="PTHR43549:SF3">
    <property type="entry name" value="MULTIDRUG RESISTANCE PROTEIN YPNP-RELATED"/>
    <property type="match status" value="1"/>
</dbReference>
<reference evidence="8" key="1">
    <citation type="journal article" date="2021" name="PeerJ">
        <title>Extensive microbial diversity within the chicken gut microbiome revealed by metagenomics and culture.</title>
        <authorList>
            <person name="Gilroy R."/>
            <person name="Ravi A."/>
            <person name="Getino M."/>
            <person name="Pursley I."/>
            <person name="Horton D.L."/>
            <person name="Alikhan N.F."/>
            <person name="Baker D."/>
            <person name="Gharbi K."/>
            <person name="Hall N."/>
            <person name="Watson M."/>
            <person name="Adriaenssens E.M."/>
            <person name="Foster-Nyarko E."/>
            <person name="Jarju S."/>
            <person name="Secka A."/>
            <person name="Antonio M."/>
            <person name="Oren A."/>
            <person name="Chaudhuri R.R."/>
            <person name="La Ragione R."/>
            <person name="Hildebrand F."/>
            <person name="Pallen M.J."/>
        </authorList>
    </citation>
    <scope>NUCLEOTIDE SEQUENCE</scope>
    <source>
        <strain evidence="8">CHK183-5548</strain>
    </source>
</reference>
<proteinExistence type="predicted"/>
<dbReference type="GO" id="GO:0042910">
    <property type="term" value="F:xenobiotic transmembrane transporter activity"/>
    <property type="evidence" value="ECO:0007669"/>
    <property type="project" value="InterPro"/>
</dbReference>
<feature type="transmembrane region" description="Helical" evidence="7">
    <location>
        <begin position="319"/>
        <end position="338"/>
    </location>
</feature>
<evidence type="ECO:0000256" key="3">
    <source>
        <dbReference type="ARBA" id="ARBA00022475"/>
    </source>
</evidence>